<sequence>MATITPIFRMFDYDKAVEFYIDWLGFKIDWEDKPDNTPIYMQISLNGIILHLTEHHGDVPTPYKLDNNNELVV</sequence>
<dbReference type="Gene3D" id="3.10.180.10">
    <property type="entry name" value="2,3-Dihydroxybiphenyl 1,2-Dioxygenase, domain 1"/>
    <property type="match status" value="1"/>
</dbReference>
<dbReference type="OrthoDB" id="9803104at2"/>
<protein>
    <recommendedName>
        <fullName evidence="4">VOC family protein</fullName>
    </recommendedName>
</protein>
<evidence type="ECO:0000256" key="1">
    <source>
        <dbReference type="ARBA" id="ARBA00023251"/>
    </source>
</evidence>
<dbReference type="Pfam" id="PF19581">
    <property type="entry name" value="Glyoxalase_7"/>
    <property type="match status" value="1"/>
</dbReference>
<dbReference type="SUPFAM" id="SSF54593">
    <property type="entry name" value="Glyoxalase/Bleomycin resistance protein/Dihydroxybiphenyl dioxygenase"/>
    <property type="match status" value="1"/>
</dbReference>
<dbReference type="InterPro" id="IPR029068">
    <property type="entry name" value="Glyas_Bleomycin-R_OHBP_Dase"/>
</dbReference>
<keyword evidence="1" id="KW-0046">Antibiotic resistance</keyword>
<dbReference type="EMBL" id="VWNE01000037">
    <property type="protein sequence ID" value="KAA8477507.1"/>
    <property type="molecule type" value="Genomic_DNA"/>
</dbReference>
<dbReference type="Proteomes" id="UP000322918">
    <property type="component" value="Unassembled WGS sequence"/>
</dbReference>
<keyword evidence="3" id="KW-1185">Reference proteome</keyword>
<dbReference type="RefSeq" id="WP_141815523.1">
    <property type="nucleotide sequence ID" value="NZ_VFPL01000001.1"/>
</dbReference>
<dbReference type="GO" id="GO:0046677">
    <property type="term" value="P:response to antibiotic"/>
    <property type="evidence" value="ECO:0007669"/>
    <property type="project" value="UniProtKB-KW"/>
</dbReference>
<proteinExistence type="predicted"/>
<gene>
    <name evidence="2" type="ORF">F1649_18910</name>
</gene>
<name>A0A5M9GVA9_9SPHI</name>
<organism evidence="2 3">
    <name type="scientific">Arcticibacter tournemirensis</name>
    <dbReference type="NCBI Taxonomy" id="699437"/>
    <lineage>
        <taxon>Bacteria</taxon>
        <taxon>Pseudomonadati</taxon>
        <taxon>Bacteroidota</taxon>
        <taxon>Sphingobacteriia</taxon>
        <taxon>Sphingobacteriales</taxon>
        <taxon>Sphingobacteriaceae</taxon>
        <taxon>Arcticibacter</taxon>
    </lineage>
</organism>
<evidence type="ECO:0000313" key="2">
    <source>
        <dbReference type="EMBL" id="KAA8477507.1"/>
    </source>
</evidence>
<accession>A0A5M9GVA9</accession>
<reference evidence="2 3" key="1">
    <citation type="submission" date="2019-09" db="EMBL/GenBank/DDBJ databases">
        <title>Pararcticibacter amylolyticus gen. nov., sp. nov., isolated from a rottenly hemp rope, and reclassification of Pedobacter tournemirensis as Pararcticibacter tournemirensis comb. nov.</title>
        <authorList>
            <person name="Cai Y."/>
        </authorList>
    </citation>
    <scope>NUCLEOTIDE SEQUENCE [LARGE SCALE GENOMIC DNA]</scope>
    <source>
        <strain evidence="2 3">TF5-37.2-LB10</strain>
    </source>
</reference>
<dbReference type="AlphaFoldDB" id="A0A5M9GVA9"/>
<evidence type="ECO:0000313" key="3">
    <source>
        <dbReference type="Proteomes" id="UP000322918"/>
    </source>
</evidence>
<dbReference type="InterPro" id="IPR000335">
    <property type="entry name" value="Bleomycin-R"/>
</dbReference>
<evidence type="ECO:0008006" key="4">
    <source>
        <dbReference type="Google" id="ProtNLM"/>
    </source>
</evidence>
<comment type="caution">
    <text evidence="2">The sequence shown here is derived from an EMBL/GenBank/DDBJ whole genome shotgun (WGS) entry which is preliminary data.</text>
</comment>